<proteinExistence type="predicted"/>
<keyword evidence="2" id="KW-0472">Membrane</keyword>
<evidence type="ECO:0000256" key="1">
    <source>
        <dbReference type="SAM" id="MobiDB-lite"/>
    </source>
</evidence>
<feature type="region of interest" description="Disordered" evidence="1">
    <location>
        <begin position="1"/>
        <end position="26"/>
    </location>
</feature>
<dbReference type="Proteomes" id="UP000829720">
    <property type="component" value="Unassembled WGS sequence"/>
</dbReference>
<keyword evidence="4" id="KW-1185">Reference proteome</keyword>
<keyword evidence="2" id="KW-0812">Transmembrane</keyword>
<feature type="compositionally biased region" description="Basic and acidic residues" evidence="1">
    <location>
        <begin position="94"/>
        <end position="105"/>
    </location>
</feature>
<dbReference type="EMBL" id="JAERUA010000025">
    <property type="protein sequence ID" value="KAI1882562.1"/>
    <property type="molecule type" value="Genomic_DNA"/>
</dbReference>
<dbReference type="OrthoDB" id="8686561at2759"/>
<feature type="region of interest" description="Disordered" evidence="1">
    <location>
        <begin position="84"/>
        <end position="105"/>
    </location>
</feature>
<feature type="region of interest" description="Disordered" evidence="1">
    <location>
        <begin position="33"/>
        <end position="52"/>
    </location>
</feature>
<feature type="compositionally biased region" description="Polar residues" evidence="1">
    <location>
        <begin position="33"/>
        <end position="42"/>
    </location>
</feature>
<sequence length="105" mass="11642">MWVEIKNKTDFDWDDRNSSQGFVPGQAWGSLTTAQRNATSHPSHPDPAAGRGSGILPGGLAAAVFISFLLVLYAILWKCMVTSPKRGQKKRRWKSGEQKQKQLVC</sequence>
<protein>
    <submittedName>
        <fullName evidence="3">Uncharacterized protein</fullName>
    </submittedName>
</protein>
<gene>
    <name evidence="3" type="ORF">AGOR_G00252030</name>
</gene>
<keyword evidence="2" id="KW-1133">Transmembrane helix</keyword>
<dbReference type="AlphaFoldDB" id="A0A8T3CGW7"/>
<accession>A0A8T3CGW7</accession>
<evidence type="ECO:0000313" key="3">
    <source>
        <dbReference type="EMBL" id="KAI1882562.1"/>
    </source>
</evidence>
<feature type="compositionally biased region" description="Basic and acidic residues" evidence="1">
    <location>
        <begin position="1"/>
        <end position="17"/>
    </location>
</feature>
<organism evidence="3 4">
    <name type="scientific">Albula goreensis</name>
    <dbReference type="NCBI Taxonomy" id="1534307"/>
    <lineage>
        <taxon>Eukaryota</taxon>
        <taxon>Metazoa</taxon>
        <taxon>Chordata</taxon>
        <taxon>Craniata</taxon>
        <taxon>Vertebrata</taxon>
        <taxon>Euteleostomi</taxon>
        <taxon>Actinopterygii</taxon>
        <taxon>Neopterygii</taxon>
        <taxon>Teleostei</taxon>
        <taxon>Albuliformes</taxon>
        <taxon>Albulidae</taxon>
        <taxon>Albula</taxon>
    </lineage>
</organism>
<name>A0A8T3CGW7_9TELE</name>
<evidence type="ECO:0000256" key="2">
    <source>
        <dbReference type="SAM" id="Phobius"/>
    </source>
</evidence>
<reference evidence="3" key="1">
    <citation type="submission" date="2021-01" db="EMBL/GenBank/DDBJ databases">
        <authorList>
            <person name="Zahm M."/>
            <person name="Roques C."/>
            <person name="Cabau C."/>
            <person name="Klopp C."/>
            <person name="Donnadieu C."/>
            <person name="Jouanno E."/>
            <person name="Lampietro C."/>
            <person name="Louis A."/>
            <person name="Herpin A."/>
            <person name="Echchiki A."/>
            <person name="Berthelot C."/>
            <person name="Parey E."/>
            <person name="Roest-Crollius H."/>
            <person name="Braasch I."/>
            <person name="Postlethwait J."/>
            <person name="Bobe J."/>
            <person name="Montfort J."/>
            <person name="Bouchez O."/>
            <person name="Begum T."/>
            <person name="Mejri S."/>
            <person name="Adams A."/>
            <person name="Chen W.-J."/>
            <person name="Guiguen Y."/>
        </authorList>
    </citation>
    <scope>NUCLEOTIDE SEQUENCE</scope>
    <source>
        <tissue evidence="3">Blood</tissue>
    </source>
</reference>
<comment type="caution">
    <text evidence="3">The sequence shown here is derived from an EMBL/GenBank/DDBJ whole genome shotgun (WGS) entry which is preliminary data.</text>
</comment>
<evidence type="ECO:0000313" key="4">
    <source>
        <dbReference type="Proteomes" id="UP000829720"/>
    </source>
</evidence>
<feature type="transmembrane region" description="Helical" evidence="2">
    <location>
        <begin position="55"/>
        <end position="76"/>
    </location>
</feature>